<keyword evidence="4" id="KW-1185">Reference proteome</keyword>
<feature type="region of interest" description="Disordered" evidence="2">
    <location>
        <begin position="76"/>
        <end position="103"/>
    </location>
</feature>
<sequence length="316" mass="36617">MYLMCHGKEGVPTLEIWDVLAKMQYRDRSRSDRIKIKENLDMFGVYELVMTWRIIMTEHDIVKPMMSFKSTTRFAKNNPSHGHIDGKIKSYGSGKKRSEKRTRKIPRHGHHLVLLLSQRRNIWKQCLPLSFQASMSQETWEGTALIPWEYFPPSVDRFNAFAIHGSGPKRTYEALYPIPEKEVQEGQQPDLPLLMHPMILFALAAAAWHWLLQDIVPVYQIKGISKLFKLCLPKVQCFCDSLTSPPSERQLASPKITLLVSLSPSLLGHRLEYFRPFNFQVLMGEEWKVPASSLWKISIEILFMPTSVVQIMDFKT</sequence>
<name>A0ABN9LIN0_9NEOB</name>
<dbReference type="PANTHER" id="PTHR31475">
    <property type="entry name" value="UPF0462 PROTEIN"/>
    <property type="match status" value="1"/>
</dbReference>
<accession>A0ABN9LIN0</accession>
<dbReference type="Proteomes" id="UP001176940">
    <property type="component" value="Unassembled WGS sequence"/>
</dbReference>
<evidence type="ECO:0000313" key="4">
    <source>
        <dbReference type="Proteomes" id="UP001176940"/>
    </source>
</evidence>
<evidence type="ECO:0000313" key="3">
    <source>
        <dbReference type="EMBL" id="CAJ0940685.1"/>
    </source>
</evidence>
<reference evidence="3" key="1">
    <citation type="submission" date="2023-07" db="EMBL/GenBank/DDBJ databases">
        <authorList>
            <person name="Stuckert A."/>
        </authorList>
    </citation>
    <scope>NUCLEOTIDE SEQUENCE</scope>
</reference>
<evidence type="ECO:0000256" key="1">
    <source>
        <dbReference type="ARBA" id="ARBA00038085"/>
    </source>
</evidence>
<protein>
    <submittedName>
        <fullName evidence="3">Uncharacterized protein</fullName>
    </submittedName>
</protein>
<dbReference type="EMBL" id="CAUEEQ010017844">
    <property type="protein sequence ID" value="CAJ0940685.1"/>
    <property type="molecule type" value="Genomic_DNA"/>
</dbReference>
<proteinExistence type="inferred from homology"/>
<gene>
    <name evidence="3" type="ORF">RIMI_LOCUS8838335</name>
</gene>
<comment type="similarity">
    <text evidence="1">Belongs to the UPF0462 family.</text>
</comment>
<feature type="compositionally biased region" description="Basic residues" evidence="2">
    <location>
        <begin position="94"/>
        <end position="103"/>
    </location>
</feature>
<organism evidence="3 4">
    <name type="scientific">Ranitomeya imitator</name>
    <name type="common">mimic poison frog</name>
    <dbReference type="NCBI Taxonomy" id="111125"/>
    <lineage>
        <taxon>Eukaryota</taxon>
        <taxon>Metazoa</taxon>
        <taxon>Chordata</taxon>
        <taxon>Craniata</taxon>
        <taxon>Vertebrata</taxon>
        <taxon>Euteleostomi</taxon>
        <taxon>Amphibia</taxon>
        <taxon>Batrachia</taxon>
        <taxon>Anura</taxon>
        <taxon>Neobatrachia</taxon>
        <taxon>Hyloidea</taxon>
        <taxon>Dendrobatidae</taxon>
        <taxon>Dendrobatinae</taxon>
        <taxon>Ranitomeya</taxon>
    </lineage>
</organism>
<comment type="caution">
    <text evidence="3">The sequence shown here is derived from an EMBL/GenBank/DDBJ whole genome shotgun (WGS) entry which is preliminary data.</text>
</comment>
<evidence type="ECO:0000256" key="2">
    <source>
        <dbReference type="SAM" id="MobiDB-lite"/>
    </source>
</evidence>
<dbReference type="PANTHER" id="PTHR31475:SF3">
    <property type="entry name" value="UPF0462 PROTEIN C4ORF33"/>
    <property type="match status" value="1"/>
</dbReference>